<dbReference type="EMBL" id="WSZK01000010">
    <property type="protein sequence ID" value="MWG33725.1"/>
    <property type="molecule type" value="Genomic_DNA"/>
</dbReference>
<accession>A0A6B0GNL2</accession>
<gene>
    <name evidence="1" type="ORF">GQS65_04320</name>
</gene>
<sequence>MTDSELAPAIAAHQFRVLDSADGYSGPTFSSVDTANHAAKVRFQPASNRIVVEGWMHSGSRSCRTTILDTVEYDAESRSLQLTILDTFEEGSGGCTTEIDPVIYEAIITFESDYPKTVHITHRDELQDDETYNGTFHNEAATATANTD</sequence>
<dbReference type="AlphaFoldDB" id="A0A6B0GNL2"/>
<organism evidence="1 2">
    <name type="scientific">Halomarina oriensis</name>
    <dbReference type="NCBI Taxonomy" id="671145"/>
    <lineage>
        <taxon>Archaea</taxon>
        <taxon>Methanobacteriati</taxon>
        <taxon>Methanobacteriota</taxon>
        <taxon>Stenosarchaea group</taxon>
        <taxon>Halobacteria</taxon>
        <taxon>Halobacteriales</taxon>
        <taxon>Natronomonadaceae</taxon>
        <taxon>Halomarina</taxon>
    </lineage>
</organism>
<evidence type="ECO:0000313" key="1">
    <source>
        <dbReference type="EMBL" id="MWG33725.1"/>
    </source>
</evidence>
<proteinExistence type="predicted"/>
<name>A0A6B0GNL2_9EURY</name>
<keyword evidence="2" id="KW-1185">Reference proteome</keyword>
<evidence type="ECO:0000313" key="2">
    <source>
        <dbReference type="Proteomes" id="UP000451471"/>
    </source>
</evidence>
<dbReference type="RefSeq" id="WP_158203452.1">
    <property type="nucleotide sequence ID" value="NZ_WSZK01000010.1"/>
</dbReference>
<comment type="caution">
    <text evidence="1">The sequence shown here is derived from an EMBL/GenBank/DDBJ whole genome shotgun (WGS) entry which is preliminary data.</text>
</comment>
<reference evidence="1 2" key="1">
    <citation type="submission" date="2019-12" db="EMBL/GenBank/DDBJ databases">
        <title>Halocatena pleomorpha gen. nov. sp. nov., an extremely halophilic archaeon of family Halobacteriaceae isolated from saltpan soil.</title>
        <authorList>
            <person name="Pal Y."/>
            <person name="Verma A."/>
            <person name="Krishnamurthi S."/>
            <person name="Kumar P."/>
        </authorList>
    </citation>
    <scope>NUCLEOTIDE SEQUENCE [LARGE SCALE GENOMIC DNA]</scope>
    <source>
        <strain evidence="1 2">JCM 16495</strain>
    </source>
</reference>
<protein>
    <submittedName>
        <fullName evidence="1">Uncharacterized protein</fullName>
    </submittedName>
</protein>
<dbReference type="Proteomes" id="UP000451471">
    <property type="component" value="Unassembled WGS sequence"/>
</dbReference>